<organism evidence="1 2">
    <name type="scientific">Rheinheimera baltica</name>
    <dbReference type="NCBI Taxonomy" id="67576"/>
    <lineage>
        <taxon>Bacteria</taxon>
        <taxon>Pseudomonadati</taxon>
        <taxon>Pseudomonadota</taxon>
        <taxon>Gammaproteobacteria</taxon>
        <taxon>Chromatiales</taxon>
        <taxon>Chromatiaceae</taxon>
        <taxon>Rheinheimera</taxon>
    </lineage>
</organism>
<sequence>MSEKKYLCSPNNDMSILFDNVFGTNYTRAVISGETPKEDKWVKPFFTSRIDALIFQDLLIGQLSIDETPADKLETQLMTGDMYYGISMAVLQKLRAETDLFLQGSAQSMTVDGENSVLALCGLGSAGVPLMYNRFNQSITPEQIAQYLDQLSISSRDTLKVYINSNASAAQRNYTFASMSEMQQQFAANLRGNNGILAGLIGTQGSLAAEVYSAINNKQLALKHDYSSTEVYGYLFPYLTQGAEAYGVDESGLGLSKWKTLSMAALATVYTTNKDYYQQVPIRRSLTKIKMVSAT</sequence>
<dbReference type="EMBL" id="JAPJDZ010000005">
    <property type="protein sequence ID" value="MDP5135029.1"/>
    <property type="molecule type" value="Genomic_DNA"/>
</dbReference>
<comment type="caution">
    <text evidence="1">The sequence shown here is derived from an EMBL/GenBank/DDBJ whole genome shotgun (WGS) entry which is preliminary data.</text>
</comment>
<proteinExistence type="predicted"/>
<name>A0ABT9HV74_9GAMM</name>
<dbReference type="RefSeq" id="WP_305973882.1">
    <property type="nucleotide sequence ID" value="NZ_JAPJDZ010000005.1"/>
</dbReference>
<keyword evidence="2" id="KW-1185">Reference proteome</keyword>
<reference evidence="1 2" key="1">
    <citation type="submission" date="2022-11" db="EMBL/GenBank/DDBJ databases">
        <title>Viruses from the air-sea interface of a natural surface slick.</title>
        <authorList>
            <person name="Rahlff J."/>
            <person name="Holmfeldt K."/>
        </authorList>
    </citation>
    <scope>NUCLEOTIDE SEQUENCE [LARGE SCALE GENOMIC DNA]</scope>
    <source>
        <strain evidence="1 2">SMS4</strain>
    </source>
</reference>
<accession>A0ABT9HV74</accession>
<gene>
    <name evidence="1" type="ORF">ORJ04_03585</name>
</gene>
<dbReference type="Proteomes" id="UP001231109">
    <property type="component" value="Unassembled WGS sequence"/>
</dbReference>
<evidence type="ECO:0000313" key="2">
    <source>
        <dbReference type="Proteomes" id="UP001231109"/>
    </source>
</evidence>
<evidence type="ECO:0000313" key="1">
    <source>
        <dbReference type="EMBL" id="MDP5135029.1"/>
    </source>
</evidence>
<protein>
    <submittedName>
        <fullName evidence="1">Uncharacterized protein</fullName>
    </submittedName>
</protein>